<organism evidence="1 2">
    <name type="scientific">Lacrimispora amygdalina</name>
    <dbReference type="NCBI Taxonomy" id="253257"/>
    <lineage>
        <taxon>Bacteria</taxon>
        <taxon>Bacillati</taxon>
        <taxon>Bacillota</taxon>
        <taxon>Clostridia</taxon>
        <taxon>Lachnospirales</taxon>
        <taxon>Lachnospiraceae</taxon>
        <taxon>Lacrimispora</taxon>
    </lineage>
</organism>
<sequence length="215" mass="24596">MAKTTETVDFFDWIQEISAGNKHFSLQKGKCKKELFMFLKENAFFGVSTLEHAKLDETLSVSRTDLQKLEPGLALWIRSYGAGNDEKLILLTDRLHSLVPKTGNLFADYIKSVLSQEKLTAENMELSQRNNRLIVENRYLRKMLRTYLYPDVANEILVQEKSLKGSGETKVTDAALRDMTELGAPQSLHEAVSKDISMQSEEERLLSKMWELCDE</sequence>
<dbReference type="Proteomes" id="UP000260680">
    <property type="component" value="Unassembled WGS sequence"/>
</dbReference>
<dbReference type="RefSeq" id="WP_117415776.1">
    <property type="nucleotide sequence ID" value="NZ_QOHO01000013.1"/>
</dbReference>
<reference evidence="1 2" key="1">
    <citation type="submission" date="2018-07" db="EMBL/GenBank/DDBJ databases">
        <title>New species, Clostridium PI-S10-A1B.</title>
        <authorList>
            <person name="Krishna G."/>
            <person name="Summeta K."/>
            <person name="Shikha S."/>
            <person name="Prabhu P.B."/>
            <person name="Suresh K."/>
        </authorList>
    </citation>
    <scope>NUCLEOTIDE SEQUENCE [LARGE SCALE GENOMIC DNA]</scope>
    <source>
        <strain evidence="1 2">PI-S10-A1B</strain>
    </source>
</reference>
<name>A0A3E2NGN2_9FIRM</name>
<comment type="caution">
    <text evidence="1">The sequence shown here is derived from an EMBL/GenBank/DDBJ whole genome shotgun (WGS) entry which is preliminary data.</text>
</comment>
<proteinExistence type="predicted"/>
<dbReference type="EMBL" id="QOHO01000013">
    <property type="protein sequence ID" value="RFZ80188.1"/>
    <property type="molecule type" value="Genomic_DNA"/>
</dbReference>
<evidence type="ECO:0000313" key="2">
    <source>
        <dbReference type="Proteomes" id="UP000260680"/>
    </source>
</evidence>
<evidence type="ECO:0000313" key="1">
    <source>
        <dbReference type="EMBL" id="RFZ80188.1"/>
    </source>
</evidence>
<dbReference type="AlphaFoldDB" id="A0A3E2NGN2"/>
<gene>
    <name evidence="1" type="ORF">DS742_04240</name>
</gene>
<protein>
    <submittedName>
        <fullName evidence="1">Uncharacterized protein</fullName>
    </submittedName>
</protein>
<accession>A0A3E2NGN2</accession>
<dbReference type="OrthoDB" id="2084448at2"/>